<evidence type="ECO:0000313" key="1">
    <source>
        <dbReference type="EMBL" id="MCQ4636429.1"/>
    </source>
</evidence>
<accession>A0ABT1RML1</accession>
<protein>
    <submittedName>
        <fullName evidence="1">GrdX family protein</fullName>
    </submittedName>
</protein>
<organism evidence="1 2">
    <name type="scientific">Anaerovorax odorimutans</name>
    <dbReference type="NCBI Taxonomy" id="109327"/>
    <lineage>
        <taxon>Bacteria</taxon>
        <taxon>Bacillati</taxon>
        <taxon>Bacillota</taxon>
        <taxon>Clostridia</taxon>
        <taxon>Peptostreptococcales</taxon>
        <taxon>Anaerovoracaceae</taxon>
        <taxon>Anaerovorax</taxon>
    </lineage>
</organism>
<dbReference type="EMBL" id="JANFXK010000006">
    <property type="protein sequence ID" value="MCQ4636429.1"/>
    <property type="molecule type" value="Genomic_DNA"/>
</dbReference>
<dbReference type="NCBIfam" id="NF038093">
    <property type="entry name" value="GrdX"/>
    <property type="match status" value="1"/>
</dbReference>
<proteinExistence type="predicted"/>
<name>A0ABT1RML1_9FIRM</name>
<keyword evidence="2" id="KW-1185">Reference proteome</keyword>
<reference evidence="1 2" key="1">
    <citation type="submission" date="2022-06" db="EMBL/GenBank/DDBJ databases">
        <title>Isolation of gut microbiota from human fecal samples.</title>
        <authorList>
            <person name="Pamer E.G."/>
            <person name="Barat B."/>
            <person name="Waligurski E."/>
            <person name="Medina S."/>
            <person name="Paddock L."/>
            <person name="Mostad J."/>
        </authorList>
    </citation>
    <scope>NUCLEOTIDE SEQUENCE [LARGE SCALE GENOMIC DNA]</scope>
    <source>
        <strain evidence="1 2">SL.3.17</strain>
    </source>
</reference>
<dbReference type="RefSeq" id="WP_256131616.1">
    <property type="nucleotide sequence ID" value="NZ_JANFXK010000006.1"/>
</dbReference>
<comment type="caution">
    <text evidence="1">The sequence shown here is derived from an EMBL/GenBank/DDBJ whole genome shotgun (WGS) entry which is preliminary data.</text>
</comment>
<evidence type="ECO:0000313" key="2">
    <source>
        <dbReference type="Proteomes" id="UP001524502"/>
    </source>
</evidence>
<dbReference type="InterPro" id="IPR047735">
    <property type="entry name" value="GrdX-like"/>
</dbReference>
<gene>
    <name evidence="1" type="ORF">NE619_06785</name>
</gene>
<sequence>MNYIILTNNPMTRELVEERTGHELHFIDGSVQAVLSMCEEFFSKGNHFLAADPMGGRRARPFPYLTIILERGRDAELADWERIADYSVLNGRRMDQYENNSESLNEDFRILDCSLTKTALKI</sequence>
<dbReference type="Proteomes" id="UP001524502">
    <property type="component" value="Unassembled WGS sequence"/>
</dbReference>